<keyword evidence="2" id="KW-0472">Membrane</keyword>
<dbReference type="KEGG" id="mgik:GO620_016800"/>
<dbReference type="InterPro" id="IPR000184">
    <property type="entry name" value="Bac_surfAg_D15"/>
</dbReference>
<comment type="subcellular location">
    <subcellularLocation>
        <location evidence="1">Membrane</location>
    </subcellularLocation>
</comment>
<proteinExistence type="predicted"/>
<reference evidence="5 6" key="1">
    <citation type="submission" date="2020-12" db="EMBL/GenBank/DDBJ databases">
        <title>HMF7856_wgs.fasta genome submission.</title>
        <authorList>
            <person name="Kang H."/>
            <person name="Kim H."/>
            <person name="Joh K."/>
        </authorList>
    </citation>
    <scope>NUCLEOTIDE SEQUENCE [LARGE SCALE GENOMIC DNA]</scope>
    <source>
        <strain evidence="5 6">HMF7856</strain>
    </source>
</reference>
<keyword evidence="3" id="KW-0732">Signal</keyword>
<dbReference type="Pfam" id="PF01103">
    <property type="entry name" value="Omp85"/>
    <property type="match status" value="1"/>
</dbReference>
<protein>
    <submittedName>
        <fullName evidence="5">BamA/TamA family outer membrane protein</fullName>
    </submittedName>
</protein>
<sequence length="420" mass="46492">MTRFFVKILHCTVLFGVLQVAAYAQTVEKNISIPQVITGKKGVADTTKDSNKPTDQKDLPEVLFGLFGHKASNKSDSVTTKPEFSVVPAVGYTLVTKLAFVLAGNVAWRTGPQSRISTLVTSVSYTLNKQFIIPIESSIWTKNNKYNFIGDYRFYRYPQSTFGLGSSSNIDDENPMDFTFFRFYETALRHITGNLYGGIGYALDSYTNISEEGTLDGKPSAYNLYGTNRKNLASGLTANFVYDSRDNSINPAKGFYGSLLFRTNQTFLGSSQNWQSLTLDVRKYINFPQGSHNTLALWSYNWLVVGGRPSYLNLPSTGWDQNSATGRGYIQGRFRGAQMVYLESEYRFPITKNGLLGGVIFANAQSLSAQPGTRLQAVQPAIGPGLRVKLNKTSRTNIAIDYGFGRQGSNGLFIDVGEIF</sequence>
<feature type="domain" description="Bacterial surface antigen (D15)" evidence="4">
    <location>
        <begin position="122"/>
        <end position="389"/>
    </location>
</feature>
<evidence type="ECO:0000256" key="2">
    <source>
        <dbReference type="ARBA" id="ARBA00023136"/>
    </source>
</evidence>
<dbReference type="EMBL" id="CP066775">
    <property type="protein sequence ID" value="QQL49802.1"/>
    <property type="molecule type" value="Genomic_DNA"/>
</dbReference>
<evidence type="ECO:0000313" key="5">
    <source>
        <dbReference type="EMBL" id="QQL49802.1"/>
    </source>
</evidence>
<evidence type="ECO:0000256" key="3">
    <source>
        <dbReference type="SAM" id="SignalP"/>
    </source>
</evidence>
<evidence type="ECO:0000259" key="4">
    <source>
        <dbReference type="Pfam" id="PF01103"/>
    </source>
</evidence>
<dbReference type="Proteomes" id="UP000429232">
    <property type="component" value="Chromosome"/>
</dbReference>
<feature type="chain" id="PRO_5030589270" evidence="3">
    <location>
        <begin position="25"/>
        <end position="420"/>
    </location>
</feature>
<dbReference type="RefSeq" id="WP_198173557.1">
    <property type="nucleotide sequence ID" value="NZ_CP066775.1"/>
</dbReference>
<evidence type="ECO:0000313" key="6">
    <source>
        <dbReference type="Proteomes" id="UP000429232"/>
    </source>
</evidence>
<dbReference type="GO" id="GO:0019867">
    <property type="term" value="C:outer membrane"/>
    <property type="evidence" value="ECO:0007669"/>
    <property type="project" value="InterPro"/>
</dbReference>
<keyword evidence="6" id="KW-1185">Reference proteome</keyword>
<dbReference type="Gene3D" id="2.40.160.50">
    <property type="entry name" value="membrane protein fhac: a member of the omp85/tpsb transporter family"/>
    <property type="match status" value="1"/>
</dbReference>
<feature type="signal peptide" evidence="3">
    <location>
        <begin position="1"/>
        <end position="24"/>
    </location>
</feature>
<dbReference type="AlphaFoldDB" id="A0A7T7FAI7"/>
<organism evidence="5 6">
    <name type="scientific">Mucilaginibacter ginkgonis</name>
    <dbReference type="NCBI Taxonomy" id="2682091"/>
    <lineage>
        <taxon>Bacteria</taxon>
        <taxon>Pseudomonadati</taxon>
        <taxon>Bacteroidota</taxon>
        <taxon>Sphingobacteriia</taxon>
        <taxon>Sphingobacteriales</taxon>
        <taxon>Sphingobacteriaceae</taxon>
        <taxon>Mucilaginibacter</taxon>
    </lineage>
</organism>
<evidence type="ECO:0000256" key="1">
    <source>
        <dbReference type="ARBA" id="ARBA00004370"/>
    </source>
</evidence>
<name>A0A7T7FAI7_9SPHI</name>
<gene>
    <name evidence="5" type="ORF">GO620_016800</name>
</gene>
<accession>A0A7T7FAI7</accession>